<dbReference type="Pfam" id="PF24626">
    <property type="entry name" value="SH3_Tf2-1"/>
    <property type="match status" value="1"/>
</dbReference>
<dbReference type="PANTHER" id="PTHR46148:SF57">
    <property type="entry name" value="OS12G0499874 PROTEIN"/>
    <property type="match status" value="1"/>
</dbReference>
<accession>A0AAF0URF6</accession>
<dbReference type="AlphaFoldDB" id="A0AAF0URF6"/>
<dbReference type="InterPro" id="IPR056924">
    <property type="entry name" value="SH3_Tf2-1"/>
</dbReference>
<gene>
    <name evidence="2" type="ORF">MTR67_043274</name>
</gene>
<proteinExistence type="predicted"/>
<keyword evidence="3" id="KW-1185">Reference proteome</keyword>
<organism evidence="2 3">
    <name type="scientific">Solanum verrucosum</name>
    <dbReference type="NCBI Taxonomy" id="315347"/>
    <lineage>
        <taxon>Eukaryota</taxon>
        <taxon>Viridiplantae</taxon>
        <taxon>Streptophyta</taxon>
        <taxon>Embryophyta</taxon>
        <taxon>Tracheophyta</taxon>
        <taxon>Spermatophyta</taxon>
        <taxon>Magnoliopsida</taxon>
        <taxon>eudicotyledons</taxon>
        <taxon>Gunneridae</taxon>
        <taxon>Pentapetalae</taxon>
        <taxon>asterids</taxon>
        <taxon>lamiids</taxon>
        <taxon>Solanales</taxon>
        <taxon>Solanaceae</taxon>
        <taxon>Solanoideae</taxon>
        <taxon>Solaneae</taxon>
        <taxon>Solanum</taxon>
    </lineage>
</organism>
<dbReference type="EMBL" id="CP133621">
    <property type="protein sequence ID" value="WMV49889.1"/>
    <property type="molecule type" value="Genomic_DNA"/>
</dbReference>
<name>A0AAF0URF6_SOLVR</name>
<feature type="domain" description="Tf2-1-like SH3-like" evidence="1">
    <location>
        <begin position="5"/>
        <end position="56"/>
    </location>
</feature>
<protein>
    <recommendedName>
        <fullName evidence="1">Tf2-1-like SH3-like domain-containing protein</fullName>
    </recommendedName>
</protein>
<dbReference type="PANTHER" id="PTHR46148">
    <property type="entry name" value="CHROMO DOMAIN-CONTAINING PROTEIN"/>
    <property type="match status" value="1"/>
</dbReference>
<dbReference type="Proteomes" id="UP001234989">
    <property type="component" value="Chromosome 10"/>
</dbReference>
<evidence type="ECO:0000313" key="3">
    <source>
        <dbReference type="Proteomes" id="UP001234989"/>
    </source>
</evidence>
<evidence type="ECO:0000259" key="1">
    <source>
        <dbReference type="Pfam" id="PF24626"/>
    </source>
</evidence>
<sequence>MKSVIRLEKKGKLSPWYEGTYQILKGISKVAYELEIPTNLASVHLVFYVSLLKKCVRDLTSIVLFECLRVKGSFLYEEVLVEILDHQVRKLRNKEFLT</sequence>
<reference evidence="2" key="1">
    <citation type="submission" date="2023-08" db="EMBL/GenBank/DDBJ databases">
        <title>A de novo genome assembly of Solanum verrucosum Schlechtendal, a Mexican diploid species geographically isolated from the other diploid A-genome species in potato relatives.</title>
        <authorList>
            <person name="Hosaka K."/>
        </authorList>
    </citation>
    <scope>NUCLEOTIDE SEQUENCE</scope>
    <source>
        <tissue evidence="2">Young leaves</tissue>
    </source>
</reference>
<evidence type="ECO:0000313" key="2">
    <source>
        <dbReference type="EMBL" id="WMV49889.1"/>
    </source>
</evidence>